<keyword evidence="1" id="KW-0732">Signal</keyword>
<protein>
    <recommendedName>
        <fullName evidence="2">SURP motif domain-containing protein</fullName>
    </recommendedName>
</protein>
<dbReference type="Gene3D" id="2.60.40.10">
    <property type="entry name" value="Immunoglobulins"/>
    <property type="match status" value="2"/>
</dbReference>
<dbReference type="CDD" id="cd00063">
    <property type="entry name" value="FN3"/>
    <property type="match status" value="1"/>
</dbReference>
<feature type="domain" description="SURP motif" evidence="2">
    <location>
        <begin position="279"/>
        <end position="322"/>
    </location>
</feature>
<dbReference type="SUPFAM" id="SSF49265">
    <property type="entry name" value="Fibronectin type III"/>
    <property type="match status" value="1"/>
</dbReference>
<keyword evidence="4" id="KW-1185">Reference proteome</keyword>
<evidence type="ECO:0000313" key="4">
    <source>
        <dbReference type="Proteomes" id="UP001064632"/>
    </source>
</evidence>
<gene>
    <name evidence="3" type="ORF">N4264_24495</name>
</gene>
<reference evidence="3" key="1">
    <citation type="submission" date="2022-09" db="EMBL/GenBank/DDBJ databases">
        <title>Tahibacter sp. nov., isolated from a fresh water.</title>
        <authorList>
            <person name="Baek J.H."/>
            <person name="Lee J.K."/>
            <person name="Kim J.M."/>
            <person name="Jeon C.O."/>
        </authorList>
    </citation>
    <scope>NUCLEOTIDE SEQUENCE</scope>
    <source>
        <strain evidence="3">W38</strain>
    </source>
</reference>
<dbReference type="Gene3D" id="2.60.120.260">
    <property type="entry name" value="Galactose-binding domain-like"/>
    <property type="match status" value="1"/>
</dbReference>
<dbReference type="InterPro" id="IPR036116">
    <property type="entry name" value="FN3_sf"/>
</dbReference>
<dbReference type="RefSeq" id="WP_261694822.1">
    <property type="nucleotide sequence ID" value="NZ_CP104694.1"/>
</dbReference>
<dbReference type="InterPro" id="IPR000061">
    <property type="entry name" value="Surp"/>
</dbReference>
<dbReference type="InterPro" id="IPR013783">
    <property type="entry name" value="Ig-like_fold"/>
</dbReference>
<dbReference type="InterPro" id="IPR009003">
    <property type="entry name" value="Peptidase_S1_PA"/>
</dbReference>
<dbReference type="Gene3D" id="2.40.10.10">
    <property type="entry name" value="Trypsin-like serine proteases"/>
    <property type="match status" value="2"/>
</dbReference>
<sequence length="897" mass="94416">MRKSMFAGLVLAGLFGIGGQASASGMAPDRSAIGFEALDLASIAAEDERNDRKGEAFRFAIARAVAVNPTADGLWSSRADGSRQWQFDVHTPDAVHLNFGFNPFQLPAGASLRIVSRDGKQVLGPFTERDNNPSAQLWTPILPVAEARVELVVPAGKEGEVKLGLVHIGQGYRGFGATAKYCRSGACNMDVACLGNNDSWNQPRRSVAAYSRNGSFACTGSLLNNTANDRRMLFATATHCGVSSDSVAATLVAYWNYESASCRTPGSQASGTSVPRPTTTSTGARFLAQTGSPFNAQIGSAFNSDFTLVEFLQPANPAHNLYWAGWDRRDRSHTCTAPANLVSTEGLCASIHHPGVQEKRITFVEQTMEVSNFSGGQNSHLHPYWDPTPPLLPGITPAPTTVVPNVTEPGSSGSPLYSADKRFVGVLSGGPSQCGSTGGDLSDFYGRLSNAWEGGGTPATAVKSHLDPVTGGAAEFLDGVSQCTLPAAPTDVAAAVDGANRVAVTWTAVPGITRYRILRSTGACPGATFVPVGDVENATRFVDTTVSGGTTYSYKVTSYDTTQPCESVLSQCSNAVATGVCTLAPAFTGLGAATNAHTATCAAQLSWASATPSCGAAGQMRYNVFRSTSANFTPSADNLIRSCVTDTQVTDTTVANATRYYYAVRAEDISGSGNGLCASGLQDTNTQRLDVRPTGPDIVAFGDDVEGAASWVTAGTGPANGGFSVVTDHVHSPTRAWHSPDPGEVQDRTLTQITPVTVPAEGGVLLEFWHRYELETAYDGAVLEYSLDGGTTWTDILAAQGPVPANANRLIEGGYNGALNSAGAFPGRNAWHGAHLEWSRVQADLADFAGRIVKLRFRTGSDNSVGRDGWWIDDVRLFYGSSCSVGADLIFRNGFEP</sequence>
<dbReference type="SUPFAM" id="SSF50494">
    <property type="entry name" value="Trypsin-like serine proteases"/>
    <property type="match status" value="1"/>
</dbReference>
<feature type="chain" id="PRO_5047154925" description="SURP motif domain-containing protein" evidence="1">
    <location>
        <begin position="24"/>
        <end position="897"/>
    </location>
</feature>
<feature type="signal peptide" evidence="1">
    <location>
        <begin position="1"/>
        <end position="23"/>
    </location>
</feature>
<dbReference type="PROSITE" id="PS50128">
    <property type="entry name" value="SURP"/>
    <property type="match status" value="1"/>
</dbReference>
<evidence type="ECO:0000256" key="1">
    <source>
        <dbReference type="SAM" id="SignalP"/>
    </source>
</evidence>
<proteinExistence type="predicted"/>
<name>A0ABY6BCT5_9GAMM</name>
<accession>A0ABY6BCT5</accession>
<organism evidence="3 4">
    <name type="scientific">Tahibacter amnicola</name>
    <dbReference type="NCBI Taxonomy" id="2976241"/>
    <lineage>
        <taxon>Bacteria</taxon>
        <taxon>Pseudomonadati</taxon>
        <taxon>Pseudomonadota</taxon>
        <taxon>Gammaproteobacteria</taxon>
        <taxon>Lysobacterales</taxon>
        <taxon>Rhodanobacteraceae</taxon>
        <taxon>Tahibacter</taxon>
    </lineage>
</organism>
<dbReference type="Proteomes" id="UP001064632">
    <property type="component" value="Chromosome"/>
</dbReference>
<dbReference type="InterPro" id="IPR043504">
    <property type="entry name" value="Peptidase_S1_PA_chymotrypsin"/>
</dbReference>
<dbReference type="InterPro" id="IPR003961">
    <property type="entry name" value="FN3_dom"/>
</dbReference>
<evidence type="ECO:0000313" key="3">
    <source>
        <dbReference type="EMBL" id="UXI67853.1"/>
    </source>
</evidence>
<dbReference type="Pfam" id="PF20773">
    <property type="entry name" value="InhA-like_MAM"/>
    <property type="match status" value="1"/>
</dbReference>
<dbReference type="EMBL" id="CP104694">
    <property type="protein sequence ID" value="UXI67853.1"/>
    <property type="molecule type" value="Genomic_DNA"/>
</dbReference>
<evidence type="ECO:0000259" key="2">
    <source>
        <dbReference type="PROSITE" id="PS50128"/>
    </source>
</evidence>